<dbReference type="Pfam" id="PF13396">
    <property type="entry name" value="PLDc_N"/>
    <property type="match status" value="1"/>
</dbReference>
<feature type="transmembrane region" description="Helical" evidence="13">
    <location>
        <begin position="56"/>
        <end position="76"/>
    </location>
</feature>
<dbReference type="AlphaFoldDB" id="A0A1N7NDZ5"/>
<dbReference type="InterPro" id="IPR030874">
    <property type="entry name" value="Cardiolipin_synth_Firmi"/>
</dbReference>
<keyword evidence="17" id="KW-1185">Reference proteome</keyword>
<comment type="subcellular location">
    <subcellularLocation>
        <location evidence="1 13">Cell membrane</location>
        <topology evidence="1 13">Multi-pass membrane protein</topology>
    </subcellularLocation>
</comment>
<gene>
    <name evidence="16" type="ORF">SAMN05421790_108149</name>
</gene>
<dbReference type="PANTHER" id="PTHR21248">
    <property type="entry name" value="CARDIOLIPIN SYNTHASE"/>
    <property type="match status" value="1"/>
</dbReference>
<feature type="domain" description="PLD phosphodiesterase" evidence="15">
    <location>
        <begin position="239"/>
        <end position="266"/>
    </location>
</feature>
<keyword evidence="10 13" id="KW-0594">Phospholipid biosynthesis</keyword>
<name>A0A1N7NDZ5_9BACL</name>
<evidence type="ECO:0000313" key="16">
    <source>
        <dbReference type="EMBL" id="SIS96451.1"/>
    </source>
</evidence>
<dbReference type="InterPro" id="IPR027379">
    <property type="entry name" value="CLS_N"/>
</dbReference>
<feature type="transmembrane region" description="Helical" evidence="13">
    <location>
        <begin position="20"/>
        <end position="44"/>
    </location>
</feature>
<sequence>MKPNPDPPGNGFIRHGNLHVIQMNILTILLSVLFILNFIFAAIVIFMERRDAGSTWAWLLVLFFIPFLGFILYLVFGQNLSRKRLFDWEDLNKIGIEHLISGQIESLRDEDFRFSDPVLEKYRDQIYMHLINNEAVLTRDNRVEMITDGKEKFNALFRDMERAEDHIHLQYYIFRNDHLGKRLIHTLTQKAKEGVKVRVLYDDLGSRKLSKRAFRQLLEDGGEVEAFFPSAIPFINLRLNYRNHRKLAIIDGKIGYVGGFNVGDEYLGLKSRFGYWRDTHLRVEGTAVHAMQTRFILDWNQAAKGEIHYSDRYFPEASFTGDVAIQIVTSGPDSEEEQIKNGYIKMISSAKRSIRIQTPYFIPDASLLDALRIAVLSGVDVRVMIPDKPDHMFVYWATYSYIGELLEAGAKIYIYENGFIHAKTIVVDDEVGSVGTANIDMRSFRLNFEVNAFFYHQPTALQQSATFQRDLEQSHELTWEEYRQRSLKIRFKESISRLLSPIL</sequence>
<dbReference type="GO" id="GO:0008808">
    <property type="term" value="F:cardiolipin synthase activity"/>
    <property type="evidence" value="ECO:0007669"/>
    <property type="project" value="UniProtKB-UniRule"/>
</dbReference>
<evidence type="ECO:0000256" key="2">
    <source>
        <dbReference type="ARBA" id="ARBA00022475"/>
    </source>
</evidence>
<dbReference type="Proteomes" id="UP000186795">
    <property type="component" value="Unassembled WGS sequence"/>
</dbReference>
<evidence type="ECO:0000256" key="12">
    <source>
        <dbReference type="ARBA" id="ARBA00057569"/>
    </source>
</evidence>
<dbReference type="GO" id="GO:0005886">
    <property type="term" value="C:plasma membrane"/>
    <property type="evidence" value="ECO:0007669"/>
    <property type="project" value="UniProtKB-SubCell"/>
</dbReference>
<dbReference type="EMBL" id="FTOD01000008">
    <property type="protein sequence ID" value="SIS96451.1"/>
    <property type="molecule type" value="Genomic_DNA"/>
</dbReference>
<dbReference type="InterPro" id="IPR025202">
    <property type="entry name" value="PLD-like_dom"/>
</dbReference>
<dbReference type="InterPro" id="IPR022924">
    <property type="entry name" value="Cardiolipin_synthase"/>
</dbReference>
<evidence type="ECO:0000256" key="4">
    <source>
        <dbReference type="ARBA" id="ARBA00022679"/>
    </source>
</evidence>
<evidence type="ECO:0000256" key="10">
    <source>
        <dbReference type="ARBA" id="ARBA00023209"/>
    </source>
</evidence>
<dbReference type="PANTHER" id="PTHR21248:SF22">
    <property type="entry name" value="PHOSPHOLIPASE D"/>
    <property type="match status" value="1"/>
</dbReference>
<reference evidence="17" key="1">
    <citation type="submission" date="2017-01" db="EMBL/GenBank/DDBJ databases">
        <authorList>
            <person name="Varghese N."/>
            <person name="Submissions S."/>
        </authorList>
    </citation>
    <scope>NUCLEOTIDE SEQUENCE [LARGE SCALE GENOMIC DNA]</scope>
    <source>
        <strain evidence="17">DSM 45196</strain>
    </source>
</reference>
<evidence type="ECO:0000256" key="14">
    <source>
        <dbReference type="NCBIfam" id="TIGR04265"/>
    </source>
</evidence>
<keyword evidence="5 13" id="KW-0812">Transmembrane</keyword>
<dbReference type="NCBIfam" id="TIGR04265">
    <property type="entry name" value="bac_cardiolipin"/>
    <property type="match status" value="1"/>
</dbReference>
<evidence type="ECO:0000259" key="15">
    <source>
        <dbReference type="PROSITE" id="PS50035"/>
    </source>
</evidence>
<feature type="active site" evidence="13">
    <location>
        <position position="251"/>
    </location>
</feature>
<evidence type="ECO:0000256" key="5">
    <source>
        <dbReference type="ARBA" id="ARBA00022692"/>
    </source>
</evidence>
<keyword evidence="6" id="KW-0677">Repeat</keyword>
<organism evidence="16 17">
    <name type="scientific">Kroppenstedtia eburnea</name>
    <dbReference type="NCBI Taxonomy" id="714067"/>
    <lineage>
        <taxon>Bacteria</taxon>
        <taxon>Bacillati</taxon>
        <taxon>Bacillota</taxon>
        <taxon>Bacilli</taxon>
        <taxon>Bacillales</taxon>
        <taxon>Thermoactinomycetaceae</taxon>
        <taxon>Kroppenstedtia</taxon>
    </lineage>
</organism>
<keyword evidence="9 13" id="KW-0472">Membrane</keyword>
<dbReference type="SUPFAM" id="SSF56024">
    <property type="entry name" value="Phospholipase D/nuclease"/>
    <property type="match status" value="2"/>
</dbReference>
<evidence type="ECO:0000313" key="17">
    <source>
        <dbReference type="Proteomes" id="UP000186795"/>
    </source>
</evidence>
<feature type="active site" evidence="13">
    <location>
        <position position="421"/>
    </location>
</feature>
<feature type="active site" evidence="13">
    <location>
        <position position="244"/>
    </location>
</feature>
<comment type="similarity">
    <text evidence="13">Belongs to the phospholipase D family. Cardiolipin synthase subfamily.</text>
</comment>
<dbReference type="EC" id="2.7.8.-" evidence="13 14"/>
<evidence type="ECO:0000256" key="7">
    <source>
        <dbReference type="ARBA" id="ARBA00022989"/>
    </source>
</evidence>
<evidence type="ECO:0000256" key="9">
    <source>
        <dbReference type="ARBA" id="ARBA00023136"/>
    </source>
</evidence>
<comment type="catalytic activity">
    <reaction evidence="13">
        <text>2 a 1,2-diacyl-sn-glycero-3-phospho-(1'-sn-glycerol) = a cardiolipin + glycerol</text>
        <dbReference type="Rhea" id="RHEA:31451"/>
        <dbReference type="ChEBI" id="CHEBI:17754"/>
        <dbReference type="ChEBI" id="CHEBI:62237"/>
        <dbReference type="ChEBI" id="CHEBI:64716"/>
    </reaction>
</comment>
<evidence type="ECO:0000256" key="8">
    <source>
        <dbReference type="ARBA" id="ARBA00023098"/>
    </source>
</evidence>
<dbReference type="CDD" id="cd09112">
    <property type="entry name" value="PLDc_CLS_2"/>
    <property type="match status" value="1"/>
</dbReference>
<dbReference type="Pfam" id="PF13091">
    <property type="entry name" value="PLDc_2"/>
    <property type="match status" value="2"/>
</dbReference>
<dbReference type="SMART" id="SM00155">
    <property type="entry name" value="PLDc"/>
    <property type="match status" value="2"/>
</dbReference>
<dbReference type="CDD" id="cd09110">
    <property type="entry name" value="PLDc_CLS_1"/>
    <property type="match status" value="1"/>
</dbReference>
<dbReference type="GO" id="GO:0032049">
    <property type="term" value="P:cardiolipin biosynthetic process"/>
    <property type="evidence" value="ECO:0007669"/>
    <property type="project" value="UniProtKB-UniRule"/>
</dbReference>
<proteinExistence type="inferred from homology"/>
<feature type="active site" evidence="13">
    <location>
        <position position="246"/>
    </location>
</feature>
<dbReference type="HAMAP" id="MF_01916">
    <property type="entry name" value="Cardiolipin_synth_Cls"/>
    <property type="match status" value="1"/>
</dbReference>
<dbReference type="FunFam" id="3.30.870.10:FF:000014">
    <property type="entry name" value="Cardiolipin synthase"/>
    <property type="match status" value="1"/>
</dbReference>
<keyword evidence="2 13" id="KW-1003">Cell membrane</keyword>
<keyword evidence="8 13" id="KW-0443">Lipid metabolism</keyword>
<keyword evidence="4 13" id="KW-0808">Transferase</keyword>
<evidence type="ECO:0000256" key="1">
    <source>
        <dbReference type="ARBA" id="ARBA00004651"/>
    </source>
</evidence>
<dbReference type="FunFam" id="3.30.870.10:FF:000021">
    <property type="entry name" value="Cardiolipin synthase"/>
    <property type="match status" value="1"/>
</dbReference>
<evidence type="ECO:0000256" key="3">
    <source>
        <dbReference type="ARBA" id="ARBA00022516"/>
    </source>
</evidence>
<accession>A0A1N7NDZ5</accession>
<evidence type="ECO:0000256" key="13">
    <source>
        <dbReference type="HAMAP-Rule" id="MF_01916"/>
    </source>
</evidence>
<feature type="active site" evidence="13">
    <location>
        <position position="428"/>
    </location>
</feature>
<evidence type="ECO:0000256" key="11">
    <source>
        <dbReference type="ARBA" id="ARBA00023264"/>
    </source>
</evidence>
<keyword evidence="3 13" id="KW-0444">Lipid biosynthesis</keyword>
<comment type="function">
    <text evidence="12 13">Catalyzes the reversible phosphatidyl group transfer from one phosphatidylglycerol molecule to another to form cardiolipin (CL) (diphosphatidylglycerol) and glycerol.</text>
</comment>
<dbReference type="Gene3D" id="3.30.870.10">
    <property type="entry name" value="Endonuclease Chain A"/>
    <property type="match status" value="2"/>
</dbReference>
<dbReference type="PROSITE" id="PS50035">
    <property type="entry name" value="PLD"/>
    <property type="match status" value="2"/>
</dbReference>
<feature type="active site" evidence="13">
    <location>
        <position position="423"/>
    </location>
</feature>
<keyword evidence="7 13" id="KW-1133">Transmembrane helix</keyword>
<dbReference type="InterPro" id="IPR001736">
    <property type="entry name" value="PLipase_D/transphosphatidylase"/>
</dbReference>
<feature type="domain" description="PLD phosphodiesterase" evidence="15">
    <location>
        <begin position="416"/>
        <end position="443"/>
    </location>
</feature>
<protein>
    <recommendedName>
        <fullName evidence="13 14">Cardiolipin synthase</fullName>
        <shortName evidence="13">CL synthase</shortName>
        <ecNumber evidence="13 14">2.7.8.-</ecNumber>
    </recommendedName>
</protein>
<evidence type="ECO:0000256" key="6">
    <source>
        <dbReference type="ARBA" id="ARBA00022737"/>
    </source>
</evidence>
<keyword evidence="11 13" id="KW-1208">Phospholipid metabolism</keyword>